<dbReference type="Gene3D" id="3.40.30.10">
    <property type="entry name" value="Glutaredoxin"/>
    <property type="match status" value="1"/>
</dbReference>
<sequence length="293" mass="31972">MALLRSGEFRRLEPDRLARRPPVLRRCPREAAAPNHRPARRRRRPAHRPGRRHRRAVLPTAPHGLAGSPLLTPGQYLAAKPAPGQYLTAKPAPGTAAQHLPGAQNPPAAPHRPADGPQATRMHEAVEFFWYNCSHSALLEAPLTRWAAQHQGEVTLRRVPAVWPGSPGEAEQRAHARLFYTLDRLGEVDRRQAAVFHAVREDHLDLTTEQGAADWAAAQGLDAAAFRAAYHSAEVDRAVDQAPKLFADNRVTELPTVIVDGTGRTSPTRAGGVEQMPGALDRMVTERAANPAG</sequence>
<evidence type="ECO:0000313" key="4">
    <source>
        <dbReference type="Proteomes" id="UP000027178"/>
    </source>
</evidence>
<feature type="compositionally biased region" description="Basic residues" evidence="1">
    <location>
        <begin position="37"/>
        <end position="56"/>
    </location>
</feature>
<dbReference type="SUPFAM" id="SSF52833">
    <property type="entry name" value="Thioredoxin-like"/>
    <property type="match status" value="1"/>
</dbReference>
<evidence type="ECO:0000313" key="3">
    <source>
        <dbReference type="EMBL" id="KDN86576.1"/>
    </source>
</evidence>
<protein>
    <submittedName>
        <fullName evidence="3">Putative oxidoreductase</fullName>
    </submittedName>
</protein>
<dbReference type="GO" id="GO:0016491">
    <property type="term" value="F:oxidoreductase activity"/>
    <property type="evidence" value="ECO:0007669"/>
    <property type="project" value="InterPro"/>
</dbReference>
<name>A0A066Z8C7_9ACTN</name>
<dbReference type="InterPro" id="IPR050824">
    <property type="entry name" value="Thiol_disulfide_DsbA"/>
</dbReference>
<dbReference type="Proteomes" id="UP000027178">
    <property type="component" value="Unassembled WGS sequence"/>
</dbReference>
<dbReference type="PATRIC" id="fig|1348663.4.peg.1606"/>
<dbReference type="PANTHER" id="PTHR35891">
    <property type="entry name" value="THIOL:DISULFIDE INTERCHANGE PROTEIN DSBA"/>
    <property type="match status" value="1"/>
</dbReference>
<evidence type="ECO:0000256" key="1">
    <source>
        <dbReference type="SAM" id="MobiDB-lite"/>
    </source>
</evidence>
<dbReference type="eggNOG" id="COG1651">
    <property type="taxonomic scope" value="Bacteria"/>
</dbReference>
<gene>
    <name evidence="3" type="ORF">KCH_16720</name>
</gene>
<feature type="domain" description="DSBA-like thioredoxin" evidence="2">
    <location>
        <begin position="143"/>
        <end position="262"/>
    </location>
</feature>
<keyword evidence="4" id="KW-1185">Reference proteome</keyword>
<dbReference type="InterPro" id="IPR036249">
    <property type="entry name" value="Thioredoxin-like_sf"/>
</dbReference>
<dbReference type="EMBL" id="JNBY01000068">
    <property type="protein sequence ID" value="KDN86576.1"/>
    <property type="molecule type" value="Genomic_DNA"/>
</dbReference>
<dbReference type="InterPro" id="IPR001853">
    <property type="entry name" value="DSBA-like_thioredoxin_dom"/>
</dbReference>
<evidence type="ECO:0000259" key="2">
    <source>
        <dbReference type="Pfam" id="PF01323"/>
    </source>
</evidence>
<organism evidence="3 4">
    <name type="scientific">Kitasatospora cheerisanensis KCTC 2395</name>
    <dbReference type="NCBI Taxonomy" id="1348663"/>
    <lineage>
        <taxon>Bacteria</taxon>
        <taxon>Bacillati</taxon>
        <taxon>Actinomycetota</taxon>
        <taxon>Actinomycetes</taxon>
        <taxon>Kitasatosporales</taxon>
        <taxon>Streptomycetaceae</taxon>
        <taxon>Kitasatospora</taxon>
    </lineage>
</organism>
<dbReference type="PANTHER" id="PTHR35891:SF3">
    <property type="entry name" value="THIOL:DISULFIDE INTERCHANGE PROTEIN DSBL"/>
    <property type="match status" value="1"/>
</dbReference>
<dbReference type="HOGENOM" id="CLU_082694_0_0_11"/>
<feature type="region of interest" description="Disordered" evidence="1">
    <location>
        <begin position="87"/>
        <end position="118"/>
    </location>
</feature>
<reference evidence="3 4" key="1">
    <citation type="submission" date="2014-05" db="EMBL/GenBank/DDBJ databases">
        <title>Draft Genome Sequence of Kitasatospora cheerisanensis KCTC 2395.</title>
        <authorList>
            <person name="Nam D.H."/>
        </authorList>
    </citation>
    <scope>NUCLEOTIDE SEQUENCE [LARGE SCALE GENOMIC DNA]</scope>
    <source>
        <strain evidence="3 4">KCTC 2395</strain>
    </source>
</reference>
<dbReference type="AlphaFoldDB" id="A0A066Z8C7"/>
<proteinExistence type="predicted"/>
<dbReference type="OrthoDB" id="9784896at2"/>
<dbReference type="Pfam" id="PF01323">
    <property type="entry name" value="DSBA"/>
    <property type="match status" value="1"/>
</dbReference>
<accession>A0A066Z8C7</accession>
<feature type="region of interest" description="Disordered" evidence="1">
    <location>
        <begin position="23"/>
        <end position="69"/>
    </location>
</feature>
<comment type="caution">
    <text evidence="3">The sequence shown here is derived from an EMBL/GenBank/DDBJ whole genome shotgun (WGS) entry which is preliminary data.</text>
</comment>